<gene>
    <name evidence="1" type="ORF">PAPOLLO_LOCUS13700</name>
</gene>
<name>A0A8S3X4J3_PARAO</name>
<comment type="caution">
    <text evidence="1">The sequence shown here is derived from an EMBL/GenBank/DDBJ whole genome shotgun (WGS) entry which is preliminary data.</text>
</comment>
<dbReference type="AlphaFoldDB" id="A0A8S3X4J3"/>
<evidence type="ECO:0000313" key="1">
    <source>
        <dbReference type="EMBL" id="CAG5000327.1"/>
    </source>
</evidence>
<proteinExistence type="predicted"/>
<keyword evidence="2" id="KW-1185">Reference proteome</keyword>
<dbReference type="EMBL" id="CAJQZP010000945">
    <property type="protein sequence ID" value="CAG5000327.1"/>
    <property type="molecule type" value="Genomic_DNA"/>
</dbReference>
<sequence>MYQRVKAYLQKIYKYRLAHQENLSIPLKIRQQKHLNENLKKNMKDSSSETDDEGEIQYASDSTINLSDEFIADKSAAAAVDIPNATQFIPKPDDYVLVEYEGEQWPGQVKTVDDDGAFVSCMNRCGLSWKWPEKPDCIFYPMDKIISTFKTHQNWARSARFFEYRNWSINGVNQKNK</sequence>
<organism evidence="1 2">
    <name type="scientific">Parnassius apollo</name>
    <name type="common">Apollo butterfly</name>
    <name type="synonym">Papilio apollo</name>
    <dbReference type="NCBI Taxonomy" id="110799"/>
    <lineage>
        <taxon>Eukaryota</taxon>
        <taxon>Metazoa</taxon>
        <taxon>Ecdysozoa</taxon>
        <taxon>Arthropoda</taxon>
        <taxon>Hexapoda</taxon>
        <taxon>Insecta</taxon>
        <taxon>Pterygota</taxon>
        <taxon>Neoptera</taxon>
        <taxon>Endopterygota</taxon>
        <taxon>Lepidoptera</taxon>
        <taxon>Glossata</taxon>
        <taxon>Ditrysia</taxon>
        <taxon>Papilionoidea</taxon>
        <taxon>Papilionidae</taxon>
        <taxon>Parnassiinae</taxon>
        <taxon>Parnassini</taxon>
        <taxon>Parnassius</taxon>
        <taxon>Parnassius</taxon>
    </lineage>
</organism>
<accession>A0A8S3X4J3</accession>
<reference evidence="1" key="1">
    <citation type="submission" date="2021-04" db="EMBL/GenBank/DDBJ databases">
        <authorList>
            <person name="Tunstrom K."/>
        </authorList>
    </citation>
    <scope>NUCLEOTIDE SEQUENCE</scope>
</reference>
<dbReference type="OrthoDB" id="10072016at2759"/>
<dbReference type="Proteomes" id="UP000691718">
    <property type="component" value="Unassembled WGS sequence"/>
</dbReference>
<protein>
    <submittedName>
        <fullName evidence="1">(apollo) hypothetical protein</fullName>
    </submittedName>
</protein>
<evidence type="ECO:0000313" key="2">
    <source>
        <dbReference type="Proteomes" id="UP000691718"/>
    </source>
</evidence>